<keyword evidence="3" id="KW-0285">Flavoprotein</keyword>
<name>A0A6I9Z3E4_9SAUR</name>
<evidence type="ECO:0000256" key="4">
    <source>
        <dbReference type="ARBA" id="ARBA00023002"/>
    </source>
</evidence>
<protein>
    <recommendedName>
        <fullName evidence="2">L-amino-acid oxidase</fullName>
        <ecNumber evidence="2">1.4.3.2</ecNumber>
    </recommendedName>
</protein>
<evidence type="ECO:0000256" key="1">
    <source>
        <dbReference type="ARBA" id="ARBA00005465"/>
    </source>
</evidence>
<dbReference type="OrthoDB" id="5956163at2759"/>
<dbReference type="InterPro" id="IPR003953">
    <property type="entry name" value="FAD-dep_OxRdtase_2_FAD-bd"/>
</dbReference>
<dbReference type="EC" id="1.4.3.2" evidence="2"/>
<organism evidence="7 8">
    <name type="scientific">Thamnophis sirtalis</name>
    <dbReference type="NCBI Taxonomy" id="35019"/>
    <lineage>
        <taxon>Eukaryota</taxon>
        <taxon>Metazoa</taxon>
        <taxon>Chordata</taxon>
        <taxon>Craniata</taxon>
        <taxon>Vertebrata</taxon>
        <taxon>Euteleostomi</taxon>
        <taxon>Lepidosauria</taxon>
        <taxon>Squamata</taxon>
        <taxon>Bifurcata</taxon>
        <taxon>Unidentata</taxon>
        <taxon>Episquamata</taxon>
        <taxon>Toxicofera</taxon>
        <taxon>Serpentes</taxon>
        <taxon>Colubroidea</taxon>
        <taxon>Colubridae</taxon>
        <taxon>Natricinae</taxon>
        <taxon>Thamnophis</taxon>
    </lineage>
</organism>
<dbReference type="AlphaFoldDB" id="A0A6I9Z3E4"/>
<evidence type="ECO:0000259" key="6">
    <source>
        <dbReference type="Pfam" id="PF00890"/>
    </source>
</evidence>
<keyword evidence="7" id="KW-1185">Reference proteome</keyword>
<evidence type="ECO:0000313" key="8">
    <source>
        <dbReference type="RefSeq" id="XP_013931613.1"/>
    </source>
</evidence>
<dbReference type="InterPro" id="IPR036188">
    <property type="entry name" value="FAD/NAD-bd_sf"/>
</dbReference>
<keyword evidence="4" id="KW-0560">Oxidoreductase</keyword>
<sequence>MEPSLPAVFAQRHYVGGYDRTVKAHREGTFRKLLEGDWQTKQASSYDYDLIVIGGGSGGLAASKEAAKLGKNVLVLDFVVPTPIGTTWGMKKYHIGLR</sequence>
<dbReference type="SUPFAM" id="SSF51905">
    <property type="entry name" value="FAD/NAD(P)-binding domain"/>
    <property type="match status" value="1"/>
</dbReference>
<evidence type="ECO:0000256" key="3">
    <source>
        <dbReference type="ARBA" id="ARBA00022630"/>
    </source>
</evidence>
<proteinExistence type="inferred from homology"/>
<feature type="domain" description="FAD-dependent oxidoreductase 2 FAD-binding" evidence="6">
    <location>
        <begin position="49"/>
        <end position="83"/>
    </location>
</feature>
<gene>
    <name evidence="8" type="primary">LOC106557030</name>
</gene>
<dbReference type="Gene3D" id="3.40.30.10">
    <property type="entry name" value="Glutaredoxin"/>
    <property type="match status" value="1"/>
</dbReference>
<dbReference type="Proteomes" id="UP000504617">
    <property type="component" value="Unplaced"/>
</dbReference>
<evidence type="ECO:0000256" key="5">
    <source>
        <dbReference type="ARBA" id="ARBA00023180"/>
    </source>
</evidence>
<reference evidence="8" key="1">
    <citation type="submission" date="2025-08" db="UniProtKB">
        <authorList>
            <consortium name="RefSeq"/>
        </authorList>
    </citation>
    <scope>IDENTIFICATION</scope>
    <source>
        <tissue evidence="8">Skeletal muscle</tissue>
    </source>
</reference>
<keyword evidence="5" id="KW-0325">Glycoprotein</keyword>
<comment type="similarity">
    <text evidence="1">Belongs to the flavin monoamine oxidase family. FIG1 subfamily.</text>
</comment>
<dbReference type="RefSeq" id="XP_013931613.1">
    <property type="nucleotide sequence ID" value="XM_014076138.1"/>
</dbReference>
<evidence type="ECO:0000256" key="2">
    <source>
        <dbReference type="ARBA" id="ARBA00012806"/>
    </source>
</evidence>
<dbReference type="Gene3D" id="3.50.50.60">
    <property type="entry name" value="FAD/NAD(P)-binding domain"/>
    <property type="match status" value="1"/>
</dbReference>
<evidence type="ECO:0000313" key="7">
    <source>
        <dbReference type="Proteomes" id="UP000504617"/>
    </source>
</evidence>
<dbReference type="GO" id="GO:0001716">
    <property type="term" value="F:L-amino-acid oxidase activity"/>
    <property type="evidence" value="ECO:0007669"/>
    <property type="project" value="UniProtKB-EC"/>
</dbReference>
<dbReference type="Pfam" id="PF00890">
    <property type="entry name" value="FAD_binding_2"/>
    <property type="match status" value="1"/>
</dbReference>
<accession>A0A6I9Z3E4</accession>
<dbReference type="GeneID" id="106557030"/>
<dbReference type="KEGG" id="tsr:106557030"/>